<accession>A0A182T3E6</accession>
<organism evidence="3 4">
    <name type="scientific">Anopheles maculatus</name>
    <dbReference type="NCBI Taxonomy" id="74869"/>
    <lineage>
        <taxon>Eukaryota</taxon>
        <taxon>Metazoa</taxon>
        <taxon>Ecdysozoa</taxon>
        <taxon>Arthropoda</taxon>
        <taxon>Hexapoda</taxon>
        <taxon>Insecta</taxon>
        <taxon>Pterygota</taxon>
        <taxon>Neoptera</taxon>
        <taxon>Endopterygota</taxon>
        <taxon>Diptera</taxon>
        <taxon>Nematocera</taxon>
        <taxon>Culicoidea</taxon>
        <taxon>Culicidae</taxon>
        <taxon>Anophelinae</taxon>
        <taxon>Anopheles</taxon>
        <taxon>Anopheles maculatus group</taxon>
    </lineage>
</organism>
<keyword evidence="4" id="KW-1185">Reference proteome</keyword>
<feature type="domain" description="BCAS3" evidence="2">
    <location>
        <begin position="92"/>
        <end position="129"/>
    </location>
</feature>
<dbReference type="Pfam" id="PF12490">
    <property type="entry name" value="BCAS3"/>
    <property type="match status" value="1"/>
</dbReference>
<evidence type="ECO:0000313" key="4">
    <source>
        <dbReference type="Proteomes" id="UP000075901"/>
    </source>
</evidence>
<evidence type="ECO:0000256" key="1">
    <source>
        <dbReference type="SAM" id="MobiDB-lite"/>
    </source>
</evidence>
<protein>
    <submittedName>
        <fullName evidence="3">BCAS3 domain-containing protein</fullName>
    </submittedName>
</protein>
<dbReference type="GO" id="GO:0006914">
    <property type="term" value="P:autophagy"/>
    <property type="evidence" value="ECO:0007669"/>
    <property type="project" value="InterPro"/>
</dbReference>
<dbReference type="Proteomes" id="UP000075901">
    <property type="component" value="Unassembled WGS sequence"/>
</dbReference>
<proteinExistence type="predicted"/>
<dbReference type="InterPro" id="IPR022175">
    <property type="entry name" value="BCAS3_dom"/>
</dbReference>
<name>A0A182T3E6_9DIPT</name>
<dbReference type="PANTHER" id="PTHR13268">
    <property type="entry name" value="BREAST CARCINOMA AMPLIFIED SEQUENCE 3"/>
    <property type="match status" value="1"/>
</dbReference>
<dbReference type="AlphaFoldDB" id="A0A182T3E6"/>
<reference evidence="3" key="2">
    <citation type="submission" date="2020-05" db="UniProtKB">
        <authorList>
            <consortium name="EnsemblMetazoa"/>
        </authorList>
    </citation>
    <scope>IDENTIFICATION</scope>
    <source>
        <strain evidence="3">maculatus3</strain>
    </source>
</reference>
<reference evidence="4" key="1">
    <citation type="submission" date="2013-09" db="EMBL/GenBank/DDBJ databases">
        <title>The Genome Sequence of Anopheles maculatus species B.</title>
        <authorList>
            <consortium name="The Broad Institute Genomics Platform"/>
            <person name="Neafsey D.E."/>
            <person name="Besansky N."/>
            <person name="Howell P."/>
            <person name="Walton C."/>
            <person name="Young S.K."/>
            <person name="Zeng Q."/>
            <person name="Gargeya S."/>
            <person name="Fitzgerald M."/>
            <person name="Haas B."/>
            <person name="Abouelleil A."/>
            <person name="Allen A.W."/>
            <person name="Alvarado L."/>
            <person name="Arachchi H.M."/>
            <person name="Berlin A.M."/>
            <person name="Chapman S.B."/>
            <person name="Gainer-Dewar J."/>
            <person name="Goldberg J."/>
            <person name="Griggs A."/>
            <person name="Gujja S."/>
            <person name="Hansen M."/>
            <person name="Howarth C."/>
            <person name="Imamovic A."/>
            <person name="Ireland A."/>
            <person name="Larimer J."/>
            <person name="McCowan C."/>
            <person name="Murphy C."/>
            <person name="Pearson M."/>
            <person name="Poon T.W."/>
            <person name="Priest M."/>
            <person name="Roberts A."/>
            <person name="Saif S."/>
            <person name="Shea T."/>
            <person name="Sisk P."/>
            <person name="Sykes S."/>
            <person name="Wortman J."/>
            <person name="Nusbaum C."/>
            <person name="Birren B."/>
        </authorList>
    </citation>
    <scope>NUCLEOTIDE SEQUENCE [LARGE SCALE GENOMIC DNA]</scope>
    <source>
        <strain evidence="4">maculatus3</strain>
    </source>
</reference>
<dbReference type="EnsemblMetazoa" id="AMAM018825-RA">
    <property type="protein sequence ID" value="AMAM018825-PA"/>
    <property type="gene ID" value="AMAM018825"/>
</dbReference>
<evidence type="ECO:0000313" key="3">
    <source>
        <dbReference type="EnsemblMetazoa" id="AMAM018825-PA"/>
    </source>
</evidence>
<sequence>VDRLGTPKEKICDDTPIELEVEAKAQWCLQRQENASTGDIQPPLSLDNWLIKDRFIEDGVVGGRTDGAGSVPDYERLQQHPHHRGSAGSLSVDHDDRWLSQVEIITHAGPHRRLWMGPQFMFKTYNTPSGSPLSSIDTEAVEICTGSGSSGNVFNRTQQRSNPMNMPLVGGSYEQSPRMMNMNEFRHHENLDTEFSSLGPVESQLREDLADAMRESPLITTGKDTTGMVK</sequence>
<dbReference type="InterPro" id="IPR045142">
    <property type="entry name" value="BCAS3-like"/>
</dbReference>
<dbReference type="GO" id="GO:0042594">
    <property type="term" value="P:response to starvation"/>
    <property type="evidence" value="ECO:0007669"/>
    <property type="project" value="TreeGrafter"/>
</dbReference>
<evidence type="ECO:0000259" key="2">
    <source>
        <dbReference type="Pfam" id="PF12490"/>
    </source>
</evidence>
<dbReference type="GO" id="GO:0005737">
    <property type="term" value="C:cytoplasm"/>
    <property type="evidence" value="ECO:0007669"/>
    <property type="project" value="TreeGrafter"/>
</dbReference>
<feature type="region of interest" description="Disordered" evidence="1">
    <location>
        <begin position="63"/>
        <end position="91"/>
    </location>
</feature>
<dbReference type="VEuPathDB" id="VectorBase:AMAM018825"/>
<dbReference type="PANTHER" id="PTHR13268:SF0">
    <property type="entry name" value="BCAS3 MICROTUBULE ASSOCIATED CELL MIGRATION FACTOR"/>
    <property type="match status" value="1"/>
</dbReference>